<feature type="region of interest" description="Disordered" evidence="1">
    <location>
        <begin position="567"/>
        <end position="589"/>
    </location>
</feature>
<feature type="compositionally biased region" description="Basic and acidic residues" evidence="1">
    <location>
        <begin position="498"/>
        <end position="507"/>
    </location>
</feature>
<feature type="region of interest" description="Disordered" evidence="1">
    <location>
        <begin position="488"/>
        <end position="509"/>
    </location>
</feature>
<name>A0A6A3AR90_HIBSY</name>
<feature type="compositionally biased region" description="Low complexity" evidence="1">
    <location>
        <begin position="396"/>
        <end position="425"/>
    </location>
</feature>
<gene>
    <name evidence="2" type="ORF">F3Y22_tig00110386pilonHSYRG00072</name>
</gene>
<feature type="region of interest" description="Disordered" evidence="1">
    <location>
        <begin position="390"/>
        <end position="473"/>
    </location>
</feature>
<comment type="caution">
    <text evidence="2">The sequence shown here is derived from an EMBL/GenBank/DDBJ whole genome shotgun (WGS) entry which is preliminary data.</text>
</comment>
<feature type="compositionally biased region" description="Basic residues" evidence="1">
    <location>
        <begin position="488"/>
        <end position="497"/>
    </location>
</feature>
<evidence type="ECO:0000313" key="3">
    <source>
        <dbReference type="Proteomes" id="UP000436088"/>
    </source>
</evidence>
<feature type="region of interest" description="Disordered" evidence="1">
    <location>
        <begin position="321"/>
        <end position="372"/>
    </location>
</feature>
<organism evidence="2 3">
    <name type="scientific">Hibiscus syriacus</name>
    <name type="common">Rose of Sharon</name>
    <dbReference type="NCBI Taxonomy" id="106335"/>
    <lineage>
        <taxon>Eukaryota</taxon>
        <taxon>Viridiplantae</taxon>
        <taxon>Streptophyta</taxon>
        <taxon>Embryophyta</taxon>
        <taxon>Tracheophyta</taxon>
        <taxon>Spermatophyta</taxon>
        <taxon>Magnoliopsida</taxon>
        <taxon>eudicotyledons</taxon>
        <taxon>Gunneridae</taxon>
        <taxon>Pentapetalae</taxon>
        <taxon>rosids</taxon>
        <taxon>malvids</taxon>
        <taxon>Malvales</taxon>
        <taxon>Malvaceae</taxon>
        <taxon>Malvoideae</taxon>
        <taxon>Hibiscus</taxon>
    </lineage>
</organism>
<proteinExistence type="predicted"/>
<protein>
    <submittedName>
        <fullName evidence="2">Uncharacterized protein</fullName>
    </submittedName>
</protein>
<accession>A0A6A3AR90</accession>
<sequence>MIEAAEHGVCSNSCSSESGKRRALLEFQTSVSLSSLQATPTPDVTRNFDPAFSSYKDEDSPNRPTTQEYKQHGIDRIMSKEAKQQGPPCDPLGYFYQASGDVKKLLDKNETNKKLLKMNETMRQGSICAQRDASGVDRSVASSSNSVASGENVANLDEKEGEAVNNFSKDIDKVVKHIESHISALRLCSKLADATKGAMPHGLYKMPTSLCPMVQAKEHLVKKNELSHAVDPFSDRDDVLGQSKNFSDYIMSKRRRIQHKEIDQTCKHIVRSDSRLNKKVANWNVFGMVEADGHKQNETTGCYVHGLRIPTKLADITKRSPMPVKMSYPTPIESRGKESSPNMAKLRPSVPSQSTVSKSLSHKKRLAHEILPEQKKAAMGILRNKILLQQQEPDESSSAGSGSSDSEAYSLASEDSSASISSSFDHGVREESSSSTSSDYRDDESGRLYATKTHKSIHPTKFEPEKGEGQKLGRMRRLKNKLALVFHHHHHHHHHRYDHHDRGDHSHGAHAKSLWTPLHKLFHPGTRNKVDEDKLRKARASNVPVKHQGGHFHSLVEGLLRHLRQSKKSKTSKGGMGRLGNNQTKKNRKVKQLHWWQMFQRQGGVKLPKKRRVKVGFKSKKNQLKVPKLK</sequence>
<dbReference type="Proteomes" id="UP000436088">
    <property type="component" value="Unassembled WGS sequence"/>
</dbReference>
<evidence type="ECO:0000313" key="2">
    <source>
        <dbReference type="EMBL" id="KAE8707221.1"/>
    </source>
</evidence>
<feature type="region of interest" description="Disordered" evidence="1">
    <location>
        <begin position="37"/>
        <end position="68"/>
    </location>
</feature>
<dbReference type="EMBL" id="VEPZ02000965">
    <property type="protein sequence ID" value="KAE8707221.1"/>
    <property type="molecule type" value="Genomic_DNA"/>
</dbReference>
<feature type="compositionally biased region" description="Polar residues" evidence="1">
    <location>
        <begin position="350"/>
        <end position="359"/>
    </location>
</feature>
<keyword evidence="3" id="KW-1185">Reference proteome</keyword>
<feature type="compositionally biased region" description="Basic and acidic residues" evidence="1">
    <location>
        <begin position="460"/>
        <end position="471"/>
    </location>
</feature>
<reference evidence="2" key="1">
    <citation type="submission" date="2019-09" db="EMBL/GenBank/DDBJ databases">
        <title>Draft genome information of white flower Hibiscus syriacus.</title>
        <authorList>
            <person name="Kim Y.-M."/>
        </authorList>
    </citation>
    <scope>NUCLEOTIDE SEQUENCE [LARGE SCALE GENOMIC DNA]</scope>
    <source>
        <strain evidence="2">YM2019G1</strain>
    </source>
</reference>
<dbReference type="AlphaFoldDB" id="A0A6A3AR90"/>
<evidence type="ECO:0000256" key="1">
    <source>
        <dbReference type="SAM" id="MobiDB-lite"/>
    </source>
</evidence>